<evidence type="ECO:0000313" key="2">
    <source>
        <dbReference type="EMBL" id="OWO95499.1"/>
    </source>
</evidence>
<dbReference type="AlphaFoldDB" id="A0A246DYU3"/>
<sequence length="60" mass="6944">MHGCNLPHNRLSSCISQNISYGTIYNLPIGPRDKNRTERASRRRSAVPQGLFQLQRRIHQ</sequence>
<comment type="caution">
    <text evidence="2">The sequence shown here is derived from an EMBL/GenBank/DDBJ whole genome shotgun (WGS) entry which is preliminary data.</text>
</comment>
<reference evidence="2 3" key="1">
    <citation type="submission" date="2017-03" db="EMBL/GenBank/DDBJ databases">
        <title>Genome of strain Rhizobium sp. CNPSo 668.</title>
        <authorList>
            <person name="Ribeiro R."/>
        </authorList>
    </citation>
    <scope>NUCLEOTIDE SEQUENCE [LARGE SCALE GENOMIC DNA]</scope>
    <source>
        <strain evidence="2 3">CNPSo 668</strain>
    </source>
</reference>
<dbReference type="EMBL" id="MXPU01000004">
    <property type="protein sequence ID" value="OWO95499.1"/>
    <property type="molecule type" value="Genomic_DNA"/>
</dbReference>
<name>A0A246DYU3_9HYPH</name>
<gene>
    <name evidence="2" type="ORF">B5E41_06585</name>
</gene>
<organism evidence="2 3">
    <name type="scientific">Rhizobium esperanzae</name>
    <dbReference type="NCBI Taxonomy" id="1967781"/>
    <lineage>
        <taxon>Bacteria</taxon>
        <taxon>Pseudomonadati</taxon>
        <taxon>Pseudomonadota</taxon>
        <taxon>Alphaproteobacteria</taxon>
        <taxon>Hyphomicrobiales</taxon>
        <taxon>Rhizobiaceae</taxon>
        <taxon>Rhizobium/Agrobacterium group</taxon>
        <taxon>Rhizobium</taxon>
    </lineage>
</organism>
<evidence type="ECO:0000313" key="3">
    <source>
        <dbReference type="Proteomes" id="UP000197269"/>
    </source>
</evidence>
<accession>A0A246DYU3</accession>
<proteinExistence type="predicted"/>
<feature type="compositionally biased region" description="Basic and acidic residues" evidence="1">
    <location>
        <begin position="31"/>
        <end position="40"/>
    </location>
</feature>
<dbReference type="Proteomes" id="UP000197269">
    <property type="component" value="Unassembled WGS sequence"/>
</dbReference>
<evidence type="ECO:0000256" key="1">
    <source>
        <dbReference type="SAM" id="MobiDB-lite"/>
    </source>
</evidence>
<feature type="region of interest" description="Disordered" evidence="1">
    <location>
        <begin position="30"/>
        <end position="60"/>
    </location>
</feature>
<protein>
    <submittedName>
        <fullName evidence="2">Uncharacterized protein</fullName>
    </submittedName>
</protein>